<keyword evidence="2" id="KW-1133">Transmembrane helix</keyword>
<keyword evidence="4" id="KW-1185">Reference proteome</keyword>
<dbReference type="Proteomes" id="UP000008370">
    <property type="component" value="Unassembled WGS sequence"/>
</dbReference>
<organism evidence="3 4">
    <name type="scientific">Phanerochaete carnosa (strain HHB-10118-sp)</name>
    <name type="common">White-rot fungus</name>
    <name type="synonym">Peniophora carnosa</name>
    <dbReference type="NCBI Taxonomy" id="650164"/>
    <lineage>
        <taxon>Eukaryota</taxon>
        <taxon>Fungi</taxon>
        <taxon>Dikarya</taxon>
        <taxon>Basidiomycota</taxon>
        <taxon>Agaricomycotina</taxon>
        <taxon>Agaricomycetes</taxon>
        <taxon>Polyporales</taxon>
        <taxon>Phanerochaetaceae</taxon>
        <taxon>Phanerochaete</taxon>
    </lineage>
</organism>
<keyword evidence="2" id="KW-0812">Transmembrane</keyword>
<dbReference type="InParanoid" id="K5UT00"/>
<sequence>MPDNFITMAFALVLPKLMSNSLLALLNSRDTLREMHAGQVVSVHLSKITGGIDHPGPSDSTRQVHAHGKDAENQEIIELSPAARISDDSLDSEFQVPRDTAI</sequence>
<name>K5UT00_PHACS</name>
<evidence type="ECO:0000256" key="2">
    <source>
        <dbReference type="SAM" id="Phobius"/>
    </source>
</evidence>
<feature type="transmembrane region" description="Helical" evidence="2">
    <location>
        <begin position="6"/>
        <end position="26"/>
    </location>
</feature>
<evidence type="ECO:0000256" key="1">
    <source>
        <dbReference type="SAM" id="MobiDB-lite"/>
    </source>
</evidence>
<proteinExistence type="predicted"/>
<dbReference type="RefSeq" id="XP_007397784.1">
    <property type="nucleotide sequence ID" value="XM_007397722.1"/>
</dbReference>
<gene>
    <name evidence="3" type="ORF">PHACADRAFT_210800</name>
</gene>
<protein>
    <submittedName>
        <fullName evidence="3">Uncharacterized protein</fullName>
    </submittedName>
</protein>
<reference evidence="3 4" key="1">
    <citation type="journal article" date="2012" name="BMC Genomics">
        <title>Comparative genomics of the white-rot fungi, Phanerochaete carnosa and P. chrysosporium, to elucidate the genetic basis of the distinct wood types they colonize.</title>
        <authorList>
            <person name="Suzuki H."/>
            <person name="MacDonald J."/>
            <person name="Syed K."/>
            <person name="Salamov A."/>
            <person name="Hori C."/>
            <person name="Aerts A."/>
            <person name="Henrissat B."/>
            <person name="Wiebenga A."/>
            <person name="vanKuyk P.A."/>
            <person name="Barry K."/>
            <person name="Lindquist E."/>
            <person name="LaButti K."/>
            <person name="Lapidus A."/>
            <person name="Lucas S."/>
            <person name="Coutinho P."/>
            <person name="Gong Y."/>
            <person name="Samejima M."/>
            <person name="Mahadevan R."/>
            <person name="Abou-Zaid M."/>
            <person name="de Vries R.P."/>
            <person name="Igarashi K."/>
            <person name="Yadav J.S."/>
            <person name="Grigoriev I.V."/>
            <person name="Master E.R."/>
        </authorList>
    </citation>
    <scope>NUCLEOTIDE SEQUENCE [LARGE SCALE GENOMIC DNA]</scope>
    <source>
        <strain evidence="3 4">HHB-10118-sp</strain>
    </source>
</reference>
<evidence type="ECO:0000313" key="3">
    <source>
        <dbReference type="EMBL" id="EKM53081.1"/>
    </source>
</evidence>
<dbReference type="KEGG" id="pco:PHACADRAFT_210800"/>
<evidence type="ECO:0000313" key="4">
    <source>
        <dbReference type="Proteomes" id="UP000008370"/>
    </source>
</evidence>
<feature type="region of interest" description="Disordered" evidence="1">
    <location>
        <begin position="49"/>
        <end position="69"/>
    </location>
</feature>
<dbReference type="GeneID" id="18913022"/>
<dbReference type="HOGENOM" id="CLU_2360429_0_0_1"/>
<keyword evidence="2" id="KW-0472">Membrane</keyword>
<dbReference type="EMBL" id="JH930474">
    <property type="protein sequence ID" value="EKM53081.1"/>
    <property type="molecule type" value="Genomic_DNA"/>
</dbReference>
<dbReference type="AlphaFoldDB" id="K5UT00"/>
<accession>K5UT00</accession>